<dbReference type="RefSeq" id="WP_202382017.1">
    <property type="nucleotide sequence ID" value="NZ_BAAAMA010000002.1"/>
</dbReference>
<proteinExistence type="predicted"/>
<dbReference type="PANTHER" id="PTHR23221:SF7">
    <property type="entry name" value="PHOSPHATIDYLINOSITOL-GLYCAN-SPECIFIC PHOSPHOLIPASE D"/>
    <property type="match status" value="1"/>
</dbReference>
<dbReference type="PANTHER" id="PTHR23221">
    <property type="entry name" value="GLYCOSYLPHOSPHATIDYLINOSITOL PHOSPHOLIPASE D"/>
    <property type="match status" value="1"/>
</dbReference>
<sequence length="936" mass="92467">MRARATLGLAVALGLVSSACVTAPALAAPTATPEVTPATATSPGAPPVSEVRWTGEAGGDLGYGSSRSSCDVNGDGYADTVVGDWWWKRGNTANAGAAYVLLGGADPVGGAIGTGVAVGAVRIDGPNIPNAFAGMSVSCAGDINGDGFDDVIVGSNRTQRTWVVLGAADFEPVDVTTLGTRGFEVTNSAAVAENAAPGGAANFGFWVTGLGDVNGDGLDDFAITDNLFSKPANPATGAPAASKVGRVWVIAGSENVNTIDVASEAGAARVLFTIDGAGGQIISAENVGDFNGDGLADVVVGSYGATPWGAATPVPGAAYAVFGSTTPQSVDVGALGDRGFAVYGPQRGRDRLGTSIAALGDINGDGKADFVVGGDGVTNAATGPRAGGAAVVLGSDSTQTVFTRPGATNNAVYQCEDATTNTSGSCTAGEAPRGYWIDGAAADDKLGWASAGLADVNGDGVPETLLGAWGHDSAGANAGAIYVVYGRPGFSGTIATAGLSAADGFRIDGATAGAQLGRSVGGVVDFDGNGVPDVLGGANGTDYAAVYLLGAAKTQIELAANELSVGTGGTITATVSAPRTGAGSPHGTVTFDQAGATIAQCEAVPVTDGSATCAVSELPAGGSQTFAAEFSDESGSFAPARAELVAEVAKLSSATRLGGDSTGTAGDELEFTATVAAGAGGEVTFFAGETELGSAPVEQGLATFAYTSPVATTFQLTAKYSGDARTNASTAKPRRVTVGLIPVTLGAVTVEAAKVVYGVRPSATVRVTGAQAGTVLFSAGSRDLGTARVVGGKATLKLPALSVGSYRIGAEYIGDDAHSDTPRRVSVNTLNVVKATVSSASVTTTQAKYGARPTVTVKLGKLNNGASPTGKLVVAFGSAKQTVTLRADHRGVIKVTAPRALTGNVTVTAEFPGSANIAGKKATATQKVAKKPGKKK</sequence>
<dbReference type="InterPro" id="IPR013517">
    <property type="entry name" value="FG-GAP"/>
</dbReference>
<evidence type="ECO:0000256" key="2">
    <source>
        <dbReference type="ARBA" id="ARBA00022737"/>
    </source>
</evidence>
<dbReference type="Gene3D" id="2.130.10.130">
    <property type="entry name" value="Integrin alpha, N-terminal"/>
    <property type="match status" value="3"/>
</dbReference>
<protein>
    <recommendedName>
        <fullName evidence="7">Bacterial Ig-like domain-containing protein</fullName>
    </recommendedName>
</protein>
<evidence type="ECO:0000256" key="6">
    <source>
        <dbReference type="SAM" id="SignalP"/>
    </source>
</evidence>
<evidence type="ECO:0000259" key="7">
    <source>
        <dbReference type="Pfam" id="PF16640"/>
    </source>
</evidence>
<feature type="compositionally biased region" description="Low complexity" evidence="5">
    <location>
        <begin position="34"/>
        <end position="43"/>
    </location>
</feature>
<dbReference type="InterPro" id="IPR013519">
    <property type="entry name" value="Int_alpha_beta-p"/>
</dbReference>
<keyword evidence="2" id="KW-0677">Repeat</keyword>
<feature type="chain" id="PRO_5047250440" description="Bacterial Ig-like domain-containing protein" evidence="6">
    <location>
        <begin position="28"/>
        <end position="936"/>
    </location>
</feature>
<evidence type="ECO:0000256" key="1">
    <source>
        <dbReference type="ARBA" id="ARBA00022729"/>
    </source>
</evidence>
<dbReference type="PROSITE" id="PS51470">
    <property type="entry name" value="FG_GAP"/>
    <property type="match status" value="1"/>
</dbReference>
<evidence type="ECO:0000313" key="8">
    <source>
        <dbReference type="EMBL" id="MBL3689924.1"/>
    </source>
</evidence>
<feature type="domain" description="Bacterial Ig-like" evidence="7">
    <location>
        <begin position="749"/>
        <end position="826"/>
    </location>
</feature>
<keyword evidence="1 6" id="KW-0732">Signal</keyword>
<dbReference type="Pfam" id="PF01839">
    <property type="entry name" value="FG-GAP"/>
    <property type="match status" value="2"/>
</dbReference>
<accession>A0ABS1SP44</accession>
<name>A0ABS1SP44_9MICO</name>
<dbReference type="Proteomes" id="UP001646141">
    <property type="component" value="Unassembled WGS sequence"/>
</dbReference>
<dbReference type="InterPro" id="IPR028994">
    <property type="entry name" value="Integrin_alpha_N"/>
</dbReference>
<evidence type="ECO:0000256" key="4">
    <source>
        <dbReference type="ARBA" id="ARBA00023180"/>
    </source>
</evidence>
<evidence type="ECO:0000256" key="5">
    <source>
        <dbReference type="SAM" id="MobiDB-lite"/>
    </source>
</evidence>
<keyword evidence="9" id="KW-1185">Reference proteome</keyword>
<evidence type="ECO:0000313" key="9">
    <source>
        <dbReference type="Proteomes" id="UP001646141"/>
    </source>
</evidence>
<dbReference type="InterPro" id="IPR013783">
    <property type="entry name" value="Ig-like_fold"/>
</dbReference>
<dbReference type="InterPro" id="IPR000413">
    <property type="entry name" value="Integrin_alpha"/>
</dbReference>
<gene>
    <name evidence="8" type="ORF">D3226_08100</name>
</gene>
<feature type="signal peptide" evidence="6">
    <location>
        <begin position="1"/>
        <end position="27"/>
    </location>
</feature>
<dbReference type="PRINTS" id="PR01185">
    <property type="entry name" value="INTEGRINA"/>
</dbReference>
<comment type="caution">
    <text evidence="8">The sequence shown here is derived from an EMBL/GenBank/DDBJ whole genome shotgun (WGS) entry which is preliminary data.</text>
</comment>
<evidence type="ECO:0000256" key="3">
    <source>
        <dbReference type="ARBA" id="ARBA00022801"/>
    </source>
</evidence>
<dbReference type="Pfam" id="PF16640">
    <property type="entry name" value="Big_3_5"/>
    <property type="match status" value="2"/>
</dbReference>
<keyword evidence="3" id="KW-0378">Hydrolase</keyword>
<organism evidence="8 9">
    <name type="scientific">Leucobacter chromiireducens subsp. chromiireducens</name>
    <dbReference type="NCBI Taxonomy" id="660067"/>
    <lineage>
        <taxon>Bacteria</taxon>
        <taxon>Bacillati</taxon>
        <taxon>Actinomycetota</taxon>
        <taxon>Actinomycetes</taxon>
        <taxon>Micrococcales</taxon>
        <taxon>Microbacteriaceae</taxon>
        <taxon>Leucobacter</taxon>
    </lineage>
</organism>
<dbReference type="SUPFAM" id="SSF69318">
    <property type="entry name" value="Integrin alpha N-terminal domain"/>
    <property type="match status" value="2"/>
</dbReference>
<feature type="domain" description="Bacterial Ig-like" evidence="7">
    <location>
        <begin position="662"/>
        <end position="738"/>
    </location>
</feature>
<dbReference type="PROSITE" id="PS51257">
    <property type="entry name" value="PROKAR_LIPOPROTEIN"/>
    <property type="match status" value="1"/>
</dbReference>
<dbReference type="InterPro" id="IPR032109">
    <property type="entry name" value="Big_3_5"/>
</dbReference>
<reference evidence="8 9" key="1">
    <citation type="submission" date="2018-09" db="EMBL/GenBank/DDBJ databases">
        <title>Comparative genomics of Leucobacter spp.</title>
        <authorList>
            <person name="Reis A.C."/>
            <person name="Kolvenbach B.A."/>
            <person name="Corvini P.F.X."/>
            <person name="Nunes O.C."/>
        </authorList>
    </citation>
    <scope>NUCLEOTIDE SEQUENCE [LARGE SCALE GENOMIC DNA]</scope>
    <source>
        <strain evidence="8 9">L-1</strain>
    </source>
</reference>
<dbReference type="SMART" id="SM00191">
    <property type="entry name" value="Int_alpha"/>
    <property type="match status" value="6"/>
</dbReference>
<dbReference type="Gene3D" id="2.60.40.10">
    <property type="entry name" value="Immunoglobulins"/>
    <property type="match status" value="3"/>
</dbReference>
<keyword evidence="4" id="KW-0325">Glycoprotein</keyword>
<feature type="region of interest" description="Disordered" evidence="5">
    <location>
        <begin position="34"/>
        <end position="56"/>
    </location>
</feature>
<dbReference type="EMBL" id="QYAD01000002">
    <property type="protein sequence ID" value="MBL3689924.1"/>
    <property type="molecule type" value="Genomic_DNA"/>
</dbReference>